<dbReference type="Proteomes" id="UP000518752">
    <property type="component" value="Unassembled WGS sequence"/>
</dbReference>
<organism evidence="1 2">
    <name type="scientific">Collybiopsis confluens</name>
    <dbReference type="NCBI Taxonomy" id="2823264"/>
    <lineage>
        <taxon>Eukaryota</taxon>
        <taxon>Fungi</taxon>
        <taxon>Dikarya</taxon>
        <taxon>Basidiomycota</taxon>
        <taxon>Agaricomycotina</taxon>
        <taxon>Agaricomycetes</taxon>
        <taxon>Agaricomycetidae</taxon>
        <taxon>Agaricales</taxon>
        <taxon>Marasmiineae</taxon>
        <taxon>Omphalotaceae</taxon>
        <taxon>Collybiopsis</taxon>
    </lineage>
</organism>
<protein>
    <submittedName>
        <fullName evidence="1">Uncharacterized protein</fullName>
    </submittedName>
</protein>
<comment type="caution">
    <text evidence="1">The sequence shown here is derived from an EMBL/GenBank/DDBJ whole genome shotgun (WGS) entry which is preliminary data.</text>
</comment>
<reference evidence="1 2" key="1">
    <citation type="journal article" date="2020" name="ISME J.">
        <title>Uncovering the hidden diversity of litter-decomposition mechanisms in mushroom-forming fungi.</title>
        <authorList>
            <person name="Floudas D."/>
            <person name="Bentzer J."/>
            <person name="Ahren D."/>
            <person name="Johansson T."/>
            <person name="Persson P."/>
            <person name="Tunlid A."/>
        </authorList>
    </citation>
    <scope>NUCLEOTIDE SEQUENCE [LARGE SCALE GENOMIC DNA]</scope>
    <source>
        <strain evidence="1 2">CBS 406.79</strain>
    </source>
</reference>
<gene>
    <name evidence="1" type="ORF">D9757_005168</name>
</gene>
<proteinExistence type="predicted"/>
<keyword evidence="2" id="KW-1185">Reference proteome</keyword>
<name>A0A8H5HW42_9AGAR</name>
<sequence>MQFSLDRTHYGARDSTLIYGVYKGIFKSFSVIFSDCLSLPPEVKEGQPVEGTAFENPVVIPVDQHRLDVLCSFLFHLGWKDEIDRNVTDLIVLGEIAQMYNIPDALKYAIYNLQYHRNFHRGIRVQYACTFGVPNWGLQGTKEILGSSAGVGTEMDKAKLENDVVGILYAGQANQRFYTHLLANTIPNIDDDPSWAGCPSKKTCQKILAQGWSDVIVPALKVNMESLVYLRVIIELKVIGNPDIMQDPDPAFSSMHSTCRRALCNRVDQVVTRISDFIGEETGNMVKDYIKKKHPQVHDNEGWVI</sequence>
<accession>A0A8H5HW42</accession>
<dbReference type="EMBL" id="JAACJN010000015">
    <property type="protein sequence ID" value="KAF5390386.1"/>
    <property type="molecule type" value="Genomic_DNA"/>
</dbReference>
<dbReference type="OrthoDB" id="2799068at2759"/>
<evidence type="ECO:0000313" key="2">
    <source>
        <dbReference type="Proteomes" id="UP000518752"/>
    </source>
</evidence>
<dbReference type="AlphaFoldDB" id="A0A8H5HW42"/>
<evidence type="ECO:0000313" key="1">
    <source>
        <dbReference type="EMBL" id="KAF5390386.1"/>
    </source>
</evidence>